<feature type="domain" description="Palmitoyltransferase DHHC" evidence="8">
    <location>
        <begin position="8"/>
        <end position="140"/>
    </location>
</feature>
<evidence type="ECO:0000256" key="1">
    <source>
        <dbReference type="ARBA" id="ARBA00004141"/>
    </source>
</evidence>
<evidence type="ECO:0000256" key="2">
    <source>
        <dbReference type="ARBA" id="ARBA00022679"/>
    </source>
</evidence>
<organism evidence="10">
    <name type="scientific">Perkinsus marinus (strain ATCC 50983 / TXsc)</name>
    <dbReference type="NCBI Taxonomy" id="423536"/>
    <lineage>
        <taxon>Eukaryota</taxon>
        <taxon>Sar</taxon>
        <taxon>Alveolata</taxon>
        <taxon>Perkinsozoa</taxon>
        <taxon>Perkinsea</taxon>
        <taxon>Perkinsida</taxon>
        <taxon>Perkinsidae</taxon>
        <taxon>Perkinsus</taxon>
    </lineage>
</organism>
<comment type="similarity">
    <text evidence="7">Belongs to the DHHC palmitoyltransferase family.</text>
</comment>
<evidence type="ECO:0000256" key="6">
    <source>
        <dbReference type="ARBA" id="ARBA00023315"/>
    </source>
</evidence>
<evidence type="ECO:0000256" key="5">
    <source>
        <dbReference type="ARBA" id="ARBA00023136"/>
    </source>
</evidence>
<evidence type="ECO:0000256" key="3">
    <source>
        <dbReference type="ARBA" id="ARBA00022692"/>
    </source>
</evidence>
<dbReference type="OMA" id="FDSDMKH"/>
<evidence type="ECO:0000256" key="7">
    <source>
        <dbReference type="RuleBase" id="RU079119"/>
    </source>
</evidence>
<dbReference type="AlphaFoldDB" id="C5LDH9"/>
<feature type="transmembrane region" description="Helical" evidence="7">
    <location>
        <begin position="104"/>
        <end position="122"/>
    </location>
</feature>
<dbReference type="Proteomes" id="UP000007800">
    <property type="component" value="Unassembled WGS sequence"/>
</dbReference>
<keyword evidence="6 7" id="KW-0012">Acyltransferase</keyword>
<dbReference type="GO" id="GO:0005783">
    <property type="term" value="C:endoplasmic reticulum"/>
    <property type="evidence" value="ECO:0007669"/>
    <property type="project" value="TreeGrafter"/>
</dbReference>
<dbReference type="InterPro" id="IPR039859">
    <property type="entry name" value="PFA4/ZDH16/20/ERF2-like"/>
</dbReference>
<keyword evidence="3 7" id="KW-0812">Transmembrane</keyword>
<dbReference type="OrthoDB" id="9909019at2759"/>
<dbReference type="RefSeq" id="XP_002773495.1">
    <property type="nucleotide sequence ID" value="XM_002773449.1"/>
</dbReference>
<gene>
    <name evidence="9" type="ORF">Pmar_PMAR027954</name>
</gene>
<proteinExistence type="inferred from homology"/>
<protein>
    <recommendedName>
        <fullName evidence="7">Palmitoyltransferase</fullName>
        <ecNumber evidence="7">2.3.1.225</ecNumber>
    </recommendedName>
</protein>
<accession>C5LDH9</accession>
<keyword evidence="5 7" id="KW-0472">Membrane</keyword>
<dbReference type="InterPro" id="IPR001594">
    <property type="entry name" value="Palmitoyltrfase_DHHC"/>
</dbReference>
<dbReference type="GO" id="GO:0006612">
    <property type="term" value="P:protein targeting to membrane"/>
    <property type="evidence" value="ECO:0007669"/>
    <property type="project" value="TreeGrafter"/>
</dbReference>
<evidence type="ECO:0000256" key="4">
    <source>
        <dbReference type="ARBA" id="ARBA00022989"/>
    </source>
</evidence>
<sequence length="260" mass="28800">MVVQPRTSSICGVCMRHRPERAHHCSTCGQCILRHDRHDWLTGTCIGFRNHKFYLLFLFYGALASTVFLLSVAPHFFVRVVVASHAAGSATVATLALSLTAVRILEASILLVAFLALPYFYYNLTVQCSQICRNITTHEAAYVATNPYDLGTRLANAAAVFGTDFGPLFLYWLLPLDPCRPESDGLFYPLPSSPESAGHGSVEDGKNADDSIEALLGAPFGNNKRIERIFDSDMKHLILKGRKGYYPTQDDSHAEETERL</sequence>
<feature type="transmembrane region" description="Helical" evidence="7">
    <location>
        <begin position="53"/>
        <end position="70"/>
    </location>
</feature>
<reference evidence="9 10" key="1">
    <citation type="submission" date="2008-07" db="EMBL/GenBank/DDBJ databases">
        <authorList>
            <person name="El-Sayed N."/>
            <person name="Caler E."/>
            <person name="Inman J."/>
            <person name="Amedeo P."/>
            <person name="Hass B."/>
            <person name="Wortman J."/>
        </authorList>
    </citation>
    <scope>NUCLEOTIDE SEQUENCE [LARGE SCALE GENOMIC DNA]</scope>
    <source>
        <strain evidence="10">ATCC 50983 / TXsc</strain>
    </source>
</reference>
<dbReference type="GO" id="GO:0016020">
    <property type="term" value="C:membrane"/>
    <property type="evidence" value="ECO:0007669"/>
    <property type="project" value="UniProtKB-SubCell"/>
</dbReference>
<comment type="subcellular location">
    <subcellularLocation>
        <location evidence="1">Membrane</location>
        <topology evidence="1">Multi-pass membrane protein</topology>
    </subcellularLocation>
</comment>
<dbReference type="PANTHER" id="PTHR22883">
    <property type="entry name" value="ZINC FINGER DHHC DOMAIN CONTAINING PROTEIN"/>
    <property type="match status" value="1"/>
</dbReference>
<evidence type="ECO:0000313" key="9">
    <source>
        <dbReference type="EMBL" id="EER05311.1"/>
    </source>
</evidence>
<dbReference type="PROSITE" id="PS50216">
    <property type="entry name" value="DHHC"/>
    <property type="match status" value="1"/>
</dbReference>
<evidence type="ECO:0000259" key="8">
    <source>
        <dbReference type="Pfam" id="PF01529"/>
    </source>
</evidence>
<dbReference type="Pfam" id="PF01529">
    <property type="entry name" value="DHHC"/>
    <property type="match status" value="1"/>
</dbReference>
<dbReference type="InParanoid" id="C5LDH9"/>
<dbReference type="GeneID" id="9041083"/>
<dbReference type="GO" id="GO:0005794">
    <property type="term" value="C:Golgi apparatus"/>
    <property type="evidence" value="ECO:0007669"/>
    <property type="project" value="TreeGrafter"/>
</dbReference>
<dbReference type="GO" id="GO:0019706">
    <property type="term" value="F:protein-cysteine S-palmitoyltransferase activity"/>
    <property type="evidence" value="ECO:0007669"/>
    <property type="project" value="UniProtKB-EC"/>
</dbReference>
<keyword evidence="4 7" id="KW-1133">Transmembrane helix</keyword>
<comment type="catalytic activity">
    <reaction evidence="7">
        <text>L-cysteinyl-[protein] + hexadecanoyl-CoA = S-hexadecanoyl-L-cysteinyl-[protein] + CoA</text>
        <dbReference type="Rhea" id="RHEA:36683"/>
        <dbReference type="Rhea" id="RHEA-COMP:10131"/>
        <dbReference type="Rhea" id="RHEA-COMP:11032"/>
        <dbReference type="ChEBI" id="CHEBI:29950"/>
        <dbReference type="ChEBI" id="CHEBI:57287"/>
        <dbReference type="ChEBI" id="CHEBI:57379"/>
        <dbReference type="ChEBI" id="CHEBI:74151"/>
        <dbReference type="EC" id="2.3.1.225"/>
    </reaction>
</comment>
<keyword evidence="2 7" id="KW-0808">Transferase</keyword>
<keyword evidence="10" id="KW-1185">Reference proteome</keyword>
<name>C5LDH9_PERM5</name>
<comment type="domain">
    <text evidence="7">The DHHC domain is required for palmitoyltransferase activity.</text>
</comment>
<dbReference type="EMBL" id="GG680969">
    <property type="protein sequence ID" value="EER05311.1"/>
    <property type="molecule type" value="Genomic_DNA"/>
</dbReference>
<evidence type="ECO:0000313" key="10">
    <source>
        <dbReference type="Proteomes" id="UP000007800"/>
    </source>
</evidence>
<dbReference type="EC" id="2.3.1.225" evidence="7"/>